<name>A0A1S3JWG0_LINAN</name>
<dbReference type="Gene3D" id="3.90.70.10">
    <property type="entry name" value="Cysteine proteinases"/>
    <property type="match status" value="1"/>
</dbReference>
<sequence>MNADDTNVQLGEKNDQSLDHVVDVPHEIQLYTWDCGLACVKMVLKHYSVNMGNFLQVCKELQFGESVWTIDLANILALYRVEHHFYTVTLGVDKGYSGKAFYRAKFSSDETRVNNLFQDAQYKGIPVSKGTIDADAILNHLTQNKVLIVLTDWNILKCLHCDKSCTPSLHCFGSLIKTYQGHFIVVVGFNLKQKLIYYKNPAYDKEMCCCTMKNFEKARKSYGTDEDIIFVYGLENSVS</sequence>
<dbReference type="InParanoid" id="A0A1S3JWG0"/>
<dbReference type="Proteomes" id="UP000085678">
    <property type="component" value="Unplaced"/>
</dbReference>
<dbReference type="KEGG" id="lak:106176783"/>
<dbReference type="FunCoup" id="A0A1S3JWG0">
    <property type="interactions" value="121"/>
</dbReference>
<dbReference type="STRING" id="7574.A0A1S3JWG0"/>
<dbReference type="GeneID" id="106176783"/>
<dbReference type="AlphaFoldDB" id="A0A1S3JWG0"/>
<evidence type="ECO:0000313" key="1">
    <source>
        <dbReference type="Proteomes" id="UP000085678"/>
    </source>
</evidence>
<dbReference type="InterPro" id="IPR018616">
    <property type="entry name" value="GUCD1"/>
</dbReference>
<proteinExistence type="predicted"/>
<dbReference type="RefSeq" id="XP_013414765.1">
    <property type="nucleotide sequence ID" value="XM_013559311.1"/>
</dbReference>
<dbReference type="OrthoDB" id="206796at2759"/>
<reference evidence="2" key="1">
    <citation type="submission" date="2025-08" db="UniProtKB">
        <authorList>
            <consortium name="RefSeq"/>
        </authorList>
    </citation>
    <scope>IDENTIFICATION</scope>
    <source>
        <tissue evidence="2">Gonads</tissue>
    </source>
</reference>
<evidence type="ECO:0000313" key="2">
    <source>
        <dbReference type="RefSeq" id="XP_013414765.1"/>
    </source>
</evidence>
<dbReference type="PANTHER" id="PTHR31400:SF1">
    <property type="entry name" value="PROTEIN GUCD1"/>
    <property type="match status" value="1"/>
</dbReference>
<dbReference type="PANTHER" id="PTHR31400">
    <property type="entry name" value="GUANYLYL CYCLASE DOMAIN CONTAINING PROTEIN 1 GUCD1"/>
    <property type="match status" value="1"/>
</dbReference>
<accession>A0A1S3JWG0</accession>
<protein>
    <submittedName>
        <fullName evidence="2">Protein GUCD1 isoform X1</fullName>
    </submittedName>
</protein>
<gene>
    <name evidence="2" type="primary">LOC106176783</name>
</gene>
<organism evidence="1 2">
    <name type="scientific">Lingula anatina</name>
    <name type="common">Brachiopod</name>
    <name type="synonym">Lingula unguis</name>
    <dbReference type="NCBI Taxonomy" id="7574"/>
    <lineage>
        <taxon>Eukaryota</taxon>
        <taxon>Metazoa</taxon>
        <taxon>Spiralia</taxon>
        <taxon>Lophotrochozoa</taxon>
        <taxon>Brachiopoda</taxon>
        <taxon>Linguliformea</taxon>
        <taxon>Lingulata</taxon>
        <taxon>Lingulida</taxon>
        <taxon>Linguloidea</taxon>
        <taxon>Lingulidae</taxon>
        <taxon>Lingula</taxon>
    </lineage>
</organism>
<keyword evidence="1" id="KW-1185">Reference proteome</keyword>
<dbReference type="Pfam" id="PF09778">
    <property type="entry name" value="Guanylate_cyc_2"/>
    <property type="match status" value="1"/>
</dbReference>